<gene>
    <name evidence="5" type="ORF">OXX778_LOCUS18805</name>
</gene>
<dbReference type="PROSITE" id="PS50913">
    <property type="entry name" value="GRIP"/>
    <property type="match status" value="1"/>
</dbReference>
<feature type="coiled-coil region" evidence="2">
    <location>
        <begin position="3"/>
        <end position="79"/>
    </location>
</feature>
<feature type="non-terminal residue" evidence="5">
    <location>
        <position position="1"/>
    </location>
</feature>
<name>A0A814KC61_9BILA</name>
<feature type="region of interest" description="Disordered" evidence="3">
    <location>
        <begin position="161"/>
        <end position="183"/>
    </location>
</feature>
<evidence type="ECO:0000256" key="1">
    <source>
        <dbReference type="ARBA" id="ARBA00023054"/>
    </source>
</evidence>
<dbReference type="EMBL" id="CAJNOC010005373">
    <property type="protein sequence ID" value="CAF1050500.1"/>
    <property type="molecule type" value="Genomic_DNA"/>
</dbReference>
<accession>A0A814KC61</accession>
<reference evidence="5" key="1">
    <citation type="submission" date="2021-02" db="EMBL/GenBank/DDBJ databases">
        <authorList>
            <person name="Nowell W R."/>
        </authorList>
    </citation>
    <scope>NUCLEOTIDE SEQUENCE</scope>
    <source>
        <strain evidence="5">Ploen Becks lab</strain>
    </source>
</reference>
<evidence type="ECO:0000313" key="6">
    <source>
        <dbReference type="Proteomes" id="UP000663879"/>
    </source>
</evidence>
<comment type="caution">
    <text evidence="5">The sequence shown here is derived from an EMBL/GenBank/DDBJ whole genome shotgun (WGS) entry which is preliminary data.</text>
</comment>
<evidence type="ECO:0000256" key="3">
    <source>
        <dbReference type="SAM" id="MobiDB-lite"/>
    </source>
</evidence>
<evidence type="ECO:0000313" key="5">
    <source>
        <dbReference type="EMBL" id="CAF1050500.1"/>
    </source>
</evidence>
<dbReference type="AlphaFoldDB" id="A0A814KC61"/>
<dbReference type="InterPro" id="IPR000237">
    <property type="entry name" value="GRIP_dom"/>
</dbReference>
<protein>
    <recommendedName>
        <fullName evidence="4">GRIP domain-containing protein</fullName>
    </recommendedName>
</protein>
<keyword evidence="1 2" id="KW-0175">Coiled coil</keyword>
<dbReference type="PANTHER" id="PTHR23157">
    <property type="entry name" value="GRIP AND COILED-COIL DOMAIN-CONTAINING PROTEIN 1"/>
    <property type="match status" value="1"/>
</dbReference>
<evidence type="ECO:0000256" key="2">
    <source>
        <dbReference type="SAM" id="Coils"/>
    </source>
</evidence>
<dbReference type="SMART" id="SM00755">
    <property type="entry name" value="Grip"/>
    <property type="match status" value="1"/>
</dbReference>
<dbReference type="GO" id="GO:0005794">
    <property type="term" value="C:Golgi apparatus"/>
    <property type="evidence" value="ECO:0007669"/>
    <property type="project" value="TreeGrafter"/>
</dbReference>
<feature type="coiled-coil region" evidence="2">
    <location>
        <begin position="121"/>
        <end position="155"/>
    </location>
</feature>
<evidence type="ECO:0000259" key="4">
    <source>
        <dbReference type="PROSITE" id="PS50913"/>
    </source>
</evidence>
<dbReference type="OrthoDB" id="5848685at2759"/>
<organism evidence="5 6">
    <name type="scientific">Brachionus calyciflorus</name>
    <dbReference type="NCBI Taxonomy" id="104777"/>
    <lineage>
        <taxon>Eukaryota</taxon>
        <taxon>Metazoa</taxon>
        <taxon>Spiralia</taxon>
        <taxon>Gnathifera</taxon>
        <taxon>Rotifera</taxon>
        <taxon>Eurotatoria</taxon>
        <taxon>Monogononta</taxon>
        <taxon>Pseudotrocha</taxon>
        <taxon>Ploima</taxon>
        <taxon>Brachionidae</taxon>
        <taxon>Brachionus</taxon>
    </lineage>
</organism>
<proteinExistence type="predicted"/>
<sequence length="292" mass="34218">IEINQKDEENEELRSQLAKYKHQLKESQNDQEQYRYELENFQRTIDHYESEIKALKNDKEELIIKNAELSEKYELLKLVNTKQSNNINSNFSYNESDVHKVRTNENEYENSDKKTDCHDENRTLREELSEKNKTIKNLQQRLNDMKKTLQKELKYHMLPNEKTVPTTPDTGLESPKIPKPNLSNTQISPVSSNTSLVNHQISPLTKTPSLPHSTFSVKKNLSSSDMSVLHEDVNFKYLKHVIVKFLTSREYEALHLVKALSVLLNLSNDEEKIIKDTLEWKMSWFGSKPKLN</sequence>
<keyword evidence="6" id="KW-1185">Reference proteome</keyword>
<dbReference type="Proteomes" id="UP000663879">
    <property type="component" value="Unassembled WGS sequence"/>
</dbReference>
<dbReference type="InterPro" id="IPR051952">
    <property type="entry name" value="Golgi-autophagy_related"/>
</dbReference>
<dbReference type="Pfam" id="PF01465">
    <property type="entry name" value="GRIP"/>
    <property type="match status" value="1"/>
</dbReference>
<dbReference type="PANTHER" id="PTHR23157:SF24">
    <property type="entry name" value="GOLGIN SUBFAMILY A MEMBER 1"/>
    <property type="match status" value="1"/>
</dbReference>
<feature type="domain" description="GRIP" evidence="4">
    <location>
        <begin position="228"/>
        <end position="277"/>
    </location>
</feature>